<evidence type="ECO:0000256" key="1">
    <source>
        <dbReference type="SAM" id="MobiDB-lite"/>
    </source>
</evidence>
<dbReference type="InterPro" id="IPR001296">
    <property type="entry name" value="Glyco_trans_1"/>
</dbReference>
<reference evidence="4 5" key="1">
    <citation type="submission" date="2019-06" db="EMBL/GenBank/DDBJ databases">
        <title>Genomic Encyclopedia of Archaeal and Bacterial Type Strains, Phase II (KMG-II): from individual species to whole genera.</title>
        <authorList>
            <person name="Goeker M."/>
        </authorList>
    </citation>
    <scope>NUCLEOTIDE SEQUENCE [LARGE SCALE GENOMIC DNA]</scope>
    <source>
        <strain evidence="4 5">DSM 7270</strain>
    </source>
</reference>
<feature type="domain" description="Glycosyltransferase subfamily 4-like N-terminal" evidence="3">
    <location>
        <begin position="36"/>
        <end position="202"/>
    </location>
</feature>
<dbReference type="GO" id="GO:0016757">
    <property type="term" value="F:glycosyltransferase activity"/>
    <property type="evidence" value="ECO:0007669"/>
    <property type="project" value="InterPro"/>
</dbReference>
<accession>A0A543L8W3</accession>
<dbReference type="SUPFAM" id="SSF53756">
    <property type="entry name" value="UDP-Glycosyltransferase/glycogen phosphorylase"/>
    <property type="match status" value="1"/>
</dbReference>
<evidence type="ECO:0000313" key="5">
    <source>
        <dbReference type="Proteomes" id="UP000316993"/>
    </source>
</evidence>
<dbReference type="InterPro" id="IPR028098">
    <property type="entry name" value="Glyco_trans_4-like_N"/>
</dbReference>
<protein>
    <submittedName>
        <fullName evidence="4">Glycosyltransferase involved in cell wall biosynthesis</fullName>
    </submittedName>
</protein>
<name>A0A543L8W3_9BURK</name>
<evidence type="ECO:0000313" key="4">
    <source>
        <dbReference type="EMBL" id="TQN03876.1"/>
    </source>
</evidence>
<sequence length="400" mass="42630">MYWSARELHSDRPQGNGLARSPGAMKVLQVITKGEVGGAQSHVLTLCRELRDRQGIEVQVAIGGDCLQSPLACALNAAGIRVHSIPSLGNAAGVAGLAQAVGRLQDIVREQSPDLVHAHSAMAGVAARLAGARTCKPVIYTVHGFAFKAGNPWKRRVAAFAVEWLLAPLTRRMVCVSEHERRLARALPLPSGRVVVVHNGIEEVPASTHLATELAAAPPRIAMVARMAPPKRPDLLLQALAHLRDDLGCEVPATFFGGGPQLASHQAMARQLGLQSVVFAGDVDDISAQLMKHSIFVLTSDHEGLPISVIEAMRGGLAIVASDLPGMHELLPDATQARLVPNDATALALALRQLVESPALRTSLGRAARQRYEQHYTAKRMGMEVMATYQSALSPSPSHP</sequence>
<comment type="caution">
    <text evidence="4">The sequence shown here is derived from an EMBL/GenBank/DDBJ whole genome shotgun (WGS) entry which is preliminary data.</text>
</comment>
<dbReference type="Gene3D" id="3.40.50.2000">
    <property type="entry name" value="Glycogen Phosphorylase B"/>
    <property type="match status" value="2"/>
</dbReference>
<feature type="domain" description="Glycosyl transferase family 1" evidence="2">
    <location>
        <begin position="217"/>
        <end position="371"/>
    </location>
</feature>
<keyword evidence="4" id="KW-0808">Transferase</keyword>
<feature type="region of interest" description="Disordered" evidence="1">
    <location>
        <begin position="1"/>
        <end position="20"/>
    </location>
</feature>
<dbReference type="Pfam" id="PF13439">
    <property type="entry name" value="Glyco_transf_4"/>
    <property type="match status" value="1"/>
</dbReference>
<organism evidence="4 5">
    <name type="scientific">Acidovorax temperans</name>
    <dbReference type="NCBI Taxonomy" id="80878"/>
    <lineage>
        <taxon>Bacteria</taxon>
        <taxon>Pseudomonadati</taxon>
        <taxon>Pseudomonadota</taxon>
        <taxon>Betaproteobacteria</taxon>
        <taxon>Burkholderiales</taxon>
        <taxon>Comamonadaceae</taxon>
        <taxon>Acidovorax</taxon>
    </lineage>
</organism>
<dbReference type="EMBL" id="VFPV01000002">
    <property type="protein sequence ID" value="TQN03876.1"/>
    <property type="molecule type" value="Genomic_DNA"/>
</dbReference>
<proteinExistence type="predicted"/>
<evidence type="ECO:0000259" key="2">
    <source>
        <dbReference type="Pfam" id="PF00534"/>
    </source>
</evidence>
<gene>
    <name evidence="4" type="ORF">BDD18_2578</name>
</gene>
<dbReference type="AlphaFoldDB" id="A0A543L8W3"/>
<dbReference type="PANTHER" id="PTHR12526">
    <property type="entry name" value="GLYCOSYLTRANSFERASE"/>
    <property type="match status" value="1"/>
</dbReference>
<evidence type="ECO:0000259" key="3">
    <source>
        <dbReference type="Pfam" id="PF13439"/>
    </source>
</evidence>
<feature type="compositionally biased region" description="Basic and acidic residues" evidence="1">
    <location>
        <begin position="1"/>
        <end position="12"/>
    </location>
</feature>
<dbReference type="Proteomes" id="UP000316993">
    <property type="component" value="Unassembled WGS sequence"/>
</dbReference>
<dbReference type="Pfam" id="PF00534">
    <property type="entry name" value="Glycos_transf_1"/>
    <property type="match status" value="1"/>
</dbReference>
<dbReference type="PANTHER" id="PTHR12526:SF630">
    <property type="entry name" value="GLYCOSYLTRANSFERASE"/>
    <property type="match status" value="1"/>
</dbReference>